<proteinExistence type="predicted"/>
<dbReference type="EMBL" id="QHLQ01000003">
    <property type="protein sequence ID" value="NIZ60341.1"/>
    <property type="molecule type" value="Genomic_DNA"/>
</dbReference>
<comment type="caution">
    <text evidence="1">The sequence shown here is derived from an EMBL/GenBank/DDBJ whole genome shotgun (WGS) entry which is preliminary data.</text>
</comment>
<dbReference type="Pfam" id="PF20001">
    <property type="entry name" value="DUF6428"/>
    <property type="match status" value="1"/>
</dbReference>
<protein>
    <submittedName>
        <fullName evidence="1">Uncharacterized protein</fullName>
    </submittedName>
</protein>
<evidence type="ECO:0000313" key="1">
    <source>
        <dbReference type="EMBL" id="NIZ60341.1"/>
    </source>
</evidence>
<gene>
    <name evidence="1" type="ORF">DL239_05065</name>
</gene>
<sequence length="163" mass="17333">MAQELTTLNGILDVLESQASDGSLVFETAEGEIGGGYHVTELKQVSIKSIDCGGNIDDWRETHVQLLDGQNGQPMSTKKFAAIANRSMIEIRNLGTVPLFFEFAVKNKGLRRYQVASLTSGDDQIRLFLSEGRATCKPASAGELAANSTACCGAGNVQTACCA</sequence>
<organism evidence="1 2">
    <name type="scientific">Parasedimentitalea denitrificans</name>
    <dbReference type="NCBI Taxonomy" id="2211118"/>
    <lineage>
        <taxon>Bacteria</taxon>
        <taxon>Pseudomonadati</taxon>
        <taxon>Pseudomonadota</taxon>
        <taxon>Alphaproteobacteria</taxon>
        <taxon>Rhodobacterales</taxon>
        <taxon>Paracoccaceae</taxon>
        <taxon>Parasedimentitalea</taxon>
    </lineage>
</organism>
<evidence type="ECO:0000313" key="2">
    <source>
        <dbReference type="Proteomes" id="UP001429564"/>
    </source>
</evidence>
<dbReference type="RefSeq" id="WP_167682912.1">
    <property type="nucleotide sequence ID" value="NZ_QHLQ01000003.1"/>
</dbReference>
<keyword evidence="2" id="KW-1185">Reference proteome</keyword>
<accession>A0ABX0W3X1</accession>
<dbReference type="InterPro" id="IPR045534">
    <property type="entry name" value="DUF6428"/>
</dbReference>
<reference evidence="1 2" key="1">
    <citation type="submission" date="2018-05" db="EMBL/GenBank/DDBJ databases">
        <authorList>
            <person name="Zhang Y.-J."/>
        </authorList>
    </citation>
    <scope>NUCLEOTIDE SEQUENCE [LARGE SCALE GENOMIC DNA]</scope>
    <source>
        <strain evidence="1 2">CY04</strain>
    </source>
</reference>
<dbReference type="Proteomes" id="UP001429564">
    <property type="component" value="Unassembled WGS sequence"/>
</dbReference>
<name>A0ABX0W3X1_9RHOB</name>